<dbReference type="NCBIfam" id="NF033218">
    <property type="entry name" value="anchor_AmaP"/>
    <property type="match status" value="1"/>
</dbReference>
<name>A0ABU9VL93_9BACI</name>
<keyword evidence="3" id="KW-1185">Reference proteome</keyword>
<comment type="caution">
    <text evidence="2">The sequence shown here is derived from an EMBL/GenBank/DDBJ whole genome shotgun (WGS) entry which is preliminary data.</text>
</comment>
<protein>
    <submittedName>
        <fullName evidence="2">Alkaline shock response membrane anchor protein AmaP</fullName>
    </submittedName>
</protein>
<keyword evidence="1" id="KW-0812">Transmembrane</keyword>
<dbReference type="Proteomes" id="UP001418796">
    <property type="component" value="Unassembled WGS sequence"/>
</dbReference>
<sequence length="183" mass="20603">MNLFIRFVLGIYAFLTLLLTASVLLIVTDTYNPIDAWLTAQQANEGFWIIIGILSFIGLLSLIFLIQAFSMKRSSHSKYVAPTDIGVIGISKASIESTVLTIIRRFDGLRSVKVDANILSKSQQVLVNVRYTPFGTSPVQENAKKLQETIKTELEKWLEIPVKEVKIAIENEPYTSKKQERVI</sequence>
<organism evidence="2 3">
    <name type="scientific">Alkalicoccobacillus gibsonii</name>
    <dbReference type="NCBI Taxonomy" id="79881"/>
    <lineage>
        <taxon>Bacteria</taxon>
        <taxon>Bacillati</taxon>
        <taxon>Bacillota</taxon>
        <taxon>Bacilli</taxon>
        <taxon>Bacillales</taxon>
        <taxon>Bacillaceae</taxon>
        <taxon>Alkalicoccobacillus</taxon>
    </lineage>
</organism>
<gene>
    <name evidence="2" type="primary">amaP</name>
    <name evidence="2" type="ORF">MKY91_16035</name>
</gene>
<feature type="transmembrane region" description="Helical" evidence="1">
    <location>
        <begin position="47"/>
        <end position="69"/>
    </location>
</feature>
<dbReference type="RefSeq" id="WP_343131304.1">
    <property type="nucleotide sequence ID" value="NZ_JBCITK010000001.1"/>
</dbReference>
<accession>A0ABU9VL93</accession>
<evidence type="ECO:0000313" key="3">
    <source>
        <dbReference type="Proteomes" id="UP001418796"/>
    </source>
</evidence>
<reference evidence="2 3" key="1">
    <citation type="submission" date="2024-03" db="EMBL/GenBank/DDBJ databases">
        <title>Bacilli Hybrid Assemblies.</title>
        <authorList>
            <person name="Kovac J."/>
        </authorList>
    </citation>
    <scope>NUCLEOTIDE SEQUENCE [LARGE SCALE GENOMIC DNA]</scope>
    <source>
        <strain evidence="2 3">FSL R7-0666</strain>
    </source>
</reference>
<keyword evidence="1" id="KW-0472">Membrane</keyword>
<feature type="transmembrane region" description="Helical" evidence="1">
    <location>
        <begin position="7"/>
        <end position="27"/>
    </location>
</feature>
<keyword evidence="1" id="KW-1133">Transmembrane helix</keyword>
<evidence type="ECO:0000313" key="2">
    <source>
        <dbReference type="EMBL" id="MEN0644662.1"/>
    </source>
</evidence>
<dbReference type="EMBL" id="JBCITK010000001">
    <property type="protein sequence ID" value="MEN0644662.1"/>
    <property type="molecule type" value="Genomic_DNA"/>
</dbReference>
<proteinExistence type="predicted"/>
<evidence type="ECO:0000256" key="1">
    <source>
        <dbReference type="SAM" id="Phobius"/>
    </source>
</evidence>